<reference evidence="1 2" key="1">
    <citation type="submission" date="2015-06" db="EMBL/GenBank/DDBJ databases">
        <title>Genome sequence of Mycobacterium conceptionense strain MLE.</title>
        <authorList>
            <person name="Greninger A.L."/>
            <person name="Cunningham G."/>
            <person name="Chiu C.Y."/>
            <person name="Miller S."/>
        </authorList>
    </citation>
    <scope>NUCLEOTIDE SEQUENCE [LARGE SCALE GENOMIC DNA]</scope>
    <source>
        <strain evidence="1 2">MLE</strain>
    </source>
</reference>
<dbReference type="EMBL" id="LFOD01000012">
    <property type="protein sequence ID" value="KMV17567.1"/>
    <property type="molecule type" value="Genomic_DNA"/>
</dbReference>
<dbReference type="Proteomes" id="UP000037594">
    <property type="component" value="Unassembled WGS sequence"/>
</dbReference>
<protein>
    <submittedName>
        <fullName evidence="1">Uncharacterized protein</fullName>
    </submittedName>
</protein>
<comment type="caution">
    <text evidence="1">The sequence shown here is derived from an EMBL/GenBank/DDBJ whole genome shotgun (WGS) entry which is preliminary data.</text>
</comment>
<sequence>MSAVFTDHANGVREVFDSSSYEPAAGLATCGHCGRTWDDDHVSGSTPTSSGRCPFEYDHVYEED</sequence>
<dbReference type="PATRIC" id="fig|451644.5.peg.3065"/>
<gene>
    <name evidence="1" type="ORF">ACT17_14820</name>
</gene>
<dbReference type="AlphaFoldDB" id="A0A0J8U981"/>
<organism evidence="1 2">
    <name type="scientific">Mycolicibacterium conceptionense</name>
    <dbReference type="NCBI Taxonomy" id="451644"/>
    <lineage>
        <taxon>Bacteria</taxon>
        <taxon>Bacillati</taxon>
        <taxon>Actinomycetota</taxon>
        <taxon>Actinomycetes</taxon>
        <taxon>Mycobacteriales</taxon>
        <taxon>Mycobacteriaceae</taxon>
        <taxon>Mycolicibacterium</taxon>
    </lineage>
</organism>
<proteinExistence type="predicted"/>
<evidence type="ECO:0000313" key="1">
    <source>
        <dbReference type="EMBL" id="KMV17567.1"/>
    </source>
</evidence>
<evidence type="ECO:0000313" key="2">
    <source>
        <dbReference type="Proteomes" id="UP000037594"/>
    </source>
</evidence>
<accession>A0A0J8U981</accession>
<dbReference type="RefSeq" id="WP_048895914.1">
    <property type="nucleotide sequence ID" value="NZ_LFOD01000012.1"/>
</dbReference>
<dbReference type="OrthoDB" id="5785520at2"/>
<name>A0A0J8U981_9MYCO</name>